<accession>A0A024GRJ8</accession>
<dbReference type="EMBL" id="CAIX01000258">
    <property type="protein sequence ID" value="CCI48959.1"/>
    <property type="molecule type" value="Genomic_DNA"/>
</dbReference>
<dbReference type="Gene3D" id="3.30.810.10">
    <property type="entry name" value="2-Layer Sandwich"/>
    <property type="match status" value="1"/>
</dbReference>
<dbReference type="Proteomes" id="UP000053237">
    <property type="component" value="Unassembled WGS sequence"/>
</dbReference>
<keyword evidence="3" id="KW-1133">Transmembrane helix</keyword>
<sequence length="893" mass="102077">MNTIKQSAVNGLAALSSKPTTLIAIPTSHPFVIQYNENIHILYAHTGAFVSMISCAIIVLMYSRRKKWRRHPNPILYWKAVVDLVYAVRFELSWNQYLATSAQCRVLGILTQSVAVSSECWFLNMSLDLYQSCTNPFTNTKQNMVFYHWFAWTTGGLVGLGLWLSDSEIHRNRKVVNCAINETDTESLLVYYSIVIICVLSAVAFSVLEKRSHTFAGMREALHVKKDVIQIARISTFTYLVYQFVVISLWLAYVIADRYRSISITVKTQSALSFLQTSRGVVDLIIWLSVTNVSSNSDQRTKKELTSASLGVQQNEESNHIRDDDEFSDVDIDLEPQLNVALRKEVLHFATRGIVAASSNASKMSVSRRVVHLRLHELGMTVRFADYHPLHFQDMRQGFGIKETLYRKSFLSTCHERIQSGGSSGAFMFYTADYSFIVKTVTKSERNVLLRMLPDYIQYMKENPMSHLTRFYGCHSIEMYRQTFSFVVMGNVIGKVSMHQFFDIKGSWVDRNAKVRRRQYVRLASQPLCFIANSAREDCYLHVLQQPIQVWMQVSLPFLLGNLATDTCNPLFSESCVYSIHGAHLPHVVLKDNDFHRKVRLVPEIGKASSFVEYASDSAKIATDVVRQLENDSRFLCSHGIMDYSLLLSTHSTKYVVDQASFDVSQLKSSPSKRKVTYGVCHRSNADSFVSIVTGDSTDSCYQASPVDSPKDEEEPEQENEQEIQTLQEIEYHNRLTFNRTCRVSLLASSDEPLTSSHKSSYAYPPEQIPLLYNKASLRHYRTSHSIVEALKSCDRNENCHWIGRRALEKPGYLACAVVGPDYYTFGVIDILQTWTWKKRLERWWKIQILQCDENGISAAPPRQYAERFQRKMQQIMMVSPNSKMAPMLDDVC</sequence>
<feature type="transmembrane region" description="Helical" evidence="3">
    <location>
        <begin position="145"/>
        <end position="164"/>
    </location>
</feature>
<dbReference type="InterPro" id="IPR023610">
    <property type="entry name" value="PInositol-4/5-P-5/4-kinase"/>
</dbReference>
<feature type="domain" description="PIPK" evidence="4">
    <location>
        <begin position="318"/>
        <end position="877"/>
    </location>
</feature>
<protein>
    <recommendedName>
        <fullName evidence="4">PIPK domain-containing protein</fullName>
    </recommendedName>
</protein>
<evidence type="ECO:0000313" key="5">
    <source>
        <dbReference type="EMBL" id="CCI48959.1"/>
    </source>
</evidence>
<keyword evidence="1" id="KW-0067">ATP-binding</keyword>
<feature type="transmembrane region" description="Helical" evidence="3">
    <location>
        <begin position="41"/>
        <end position="62"/>
    </location>
</feature>
<dbReference type="STRING" id="65357.A0A024GRJ8"/>
<keyword evidence="6" id="KW-1185">Reference proteome</keyword>
<evidence type="ECO:0000259" key="4">
    <source>
        <dbReference type="PROSITE" id="PS51455"/>
    </source>
</evidence>
<comment type="caution">
    <text evidence="5">The sequence shown here is derived from an EMBL/GenBank/DDBJ whole genome shotgun (WGS) entry which is preliminary data.</text>
</comment>
<name>A0A024GRJ8_9STRA</name>
<dbReference type="AlphaFoldDB" id="A0A024GRJ8"/>
<keyword evidence="3" id="KW-0472">Membrane</keyword>
<feature type="transmembrane region" description="Helical" evidence="3">
    <location>
        <begin position="189"/>
        <end position="208"/>
    </location>
</feature>
<evidence type="ECO:0000256" key="2">
    <source>
        <dbReference type="SAM" id="MobiDB-lite"/>
    </source>
</evidence>
<dbReference type="PANTHER" id="PTHR23086:SF8">
    <property type="entry name" value="PHOSPHATIDYLINOSITOL 5-PHOSPHATE 4-KINASE, ISOFORM A"/>
    <property type="match status" value="1"/>
</dbReference>
<feature type="compositionally biased region" description="Acidic residues" evidence="2">
    <location>
        <begin position="711"/>
        <end position="721"/>
    </location>
</feature>
<dbReference type="OrthoDB" id="70770at2759"/>
<dbReference type="Gene3D" id="1.20.1070.10">
    <property type="entry name" value="Rhodopsin 7-helix transmembrane proteins"/>
    <property type="match status" value="1"/>
</dbReference>
<evidence type="ECO:0000256" key="1">
    <source>
        <dbReference type="PROSITE-ProRule" id="PRU00781"/>
    </source>
</evidence>
<dbReference type="SMART" id="SM00330">
    <property type="entry name" value="PIPKc"/>
    <property type="match status" value="1"/>
</dbReference>
<feature type="transmembrane region" description="Helical" evidence="3">
    <location>
        <begin position="228"/>
        <end position="253"/>
    </location>
</feature>
<dbReference type="InterPro" id="IPR027484">
    <property type="entry name" value="PInositol-4-P-5-kinase_N"/>
</dbReference>
<dbReference type="GO" id="GO:0016308">
    <property type="term" value="F:1-phosphatidylinositol-4-phosphate 5-kinase activity"/>
    <property type="evidence" value="ECO:0007669"/>
    <property type="project" value="TreeGrafter"/>
</dbReference>
<keyword evidence="1" id="KW-0418">Kinase</keyword>
<dbReference type="Gene3D" id="3.30.800.10">
    <property type="entry name" value="Phosphatidylinositol Phosphate Kinase II Beta"/>
    <property type="match status" value="1"/>
</dbReference>
<keyword evidence="3" id="KW-0812">Transmembrane</keyword>
<proteinExistence type="predicted"/>
<dbReference type="PANTHER" id="PTHR23086">
    <property type="entry name" value="PHOSPHATIDYLINOSITOL-4-PHOSPHATE 5-KINASE"/>
    <property type="match status" value="1"/>
</dbReference>
<dbReference type="GO" id="GO:0046854">
    <property type="term" value="P:phosphatidylinositol phosphate biosynthetic process"/>
    <property type="evidence" value="ECO:0007669"/>
    <property type="project" value="TreeGrafter"/>
</dbReference>
<feature type="region of interest" description="Disordered" evidence="2">
    <location>
        <begin position="700"/>
        <end position="721"/>
    </location>
</feature>
<dbReference type="Pfam" id="PF01504">
    <property type="entry name" value="PIP5K"/>
    <property type="match status" value="1"/>
</dbReference>
<reference evidence="5 6" key="1">
    <citation type="submission" date="2012-05" db="EMBL/GenBank/DDBJ databases">
        <title>Recombination and specialization in a pathogen metapopulation.</title>
        <authorList>
            <person name="Gardiner A."/>
            <person name="Kemen E."/>
            <person name="Schultz-Larsen T."/>
            <person name="MacLean D."/>
            <person name="Van Oosterhout C."/>
            <person name="Jones J.D.G."/>
        </authorList>
    </citation>
    <scope>NUCLEOTIDE SEQUENCE [LARGE SCALE GENOMIC DNA]</scope>
    <source>
        <strain evidence="5 6">Ac Nc2</strain>
    </source>
</reference>
<dbReference type="CDD" id="cd00139">
    <property type="entry name" value="PIPKc"/>
    <property type="match status" value="1"/>
</dbReference>
<dbReference type="InterPro" id="IPR002498">
    <property type="entry name" value="PInositol-4-P-4/5-kinase_core"/>
</dbReference>
<gene>
    <name evidence="5" type="ORF">BN9_101680</name>
</gene>
<organism evidence="5 6">
    <name type="scientific">Albugo candida</name>
    <dbReference type="NCBI Taxonomy" id="65357"/>
    <lineage>
        <taxon>Eukaryota</taxon>
        <taxon>Sar</taxon>
        <taxon>Stramenopiles</taxon>
        <taxon>Oomycota</taxon>
        <taxon>Peronosporomycetes</taxon>
        <taxon>Albuginales</taxon>
        <taxon>Albuginaceae</taxon>
        <taxon>Albugo</taxon>
    </lineage>
</organism>
<evidence type="ECO:0000256" key="3">
    <source>
        <dbReference type="SAM" id="Phobius"/>
    </source>
</evidence>
<dbReference type="InterPro" id="IPR027483">
    <property type="entry name" value="PInositol-4-P-4/5-kinase_C_sf"/>
</dbReference>
<keyword evidence="1" id="KW-0547">Nucleotide-binding</keyword>
<dbReference type="SUPFAM" id="SSF56104">
    <property type="entry name" value="SAICAR synthase-like"/>
    <property type="match status" value="2"/>
</dbReference>
<dbReference type="InParanoid" id="A0A024GRJ8"/>
<evidence type="ECO:0000313" key="6">
    <source>
        <dbReference type="Proteomes" id="UP000053237"/>
    </source>
</evidence>
<dbReference type="GO" id="GO:0005524">
    <property type="term" value="F:ATP binding"/>
    <property type="evidence" value="ECO:0007669"/>
    <property type="project" value="UniProtKB-UniRule"/>
</dbReference>
<dbReference type="PROSITE" id="PS51455">
    <property type="entry name" value="PIPK"/>
    <property type="match status" value="1"/>
</dbReference>
<keyword evidence="1" id="KW-0808">Transferase</keyword>
<dbReference type="GO" id="GO:0005886">
    <property type="term" value="C:plasma membrane"/>
    <property type="evidence" value="ECO:0007669"/>
    <property type="project" value="TreeGrafter"/>
</dbReference>